<dbReference type="STRING" id="1123501.Wenmar_03003"/>
<evidence type="ECO:0000313" key="2">
    <source>
        <dbReference type="Proteomes" id="UP000035100"/>
    </source>
</evidence>
<gene>
    <name evidence="1" type="ORF">Wenmar_03003</name>
</gene>
<dbReference type="SUPFAM" id="SSF53300">
    <property type="entry name" value="vWA-like"/>
    <property type="match status" value="1"/>
</dbReference>
<protein>
    <recommendedName>
        <fullName evidence="3">VWFA domain-containing protein</fullName>
    </recommendedName>
</protein>
<proteinExistence type="predicted"/>
<dbReference type="eggNOG" id="COG2304">
    <property type="taxonomic scope" value="Bacteria"/>
</dbReference>
<accession>A0A0D0PA21</accession>
<sequence length="374" mass="42312">MRRSEFVDILMSDDEDNRISIALVPFNGQVNLGPALRAEYNATDIPYRTNVACVDLPSSVYGTQTIGRTLPLPSTGYVDTFSSTNRSYYYTSPYSYGPNPSNVWCPDSSANHVRLPTTNQGDLNSAIGNLNAIGATSINAGMRWGMTLLDPSFAPIMQHQIALGNVPGNLTGRPFGYRTPNTMKVIVLMTDGEHFAEERLNAGYRSGPSTIFRGNDGYYSMYYDRSNTSNDYWVPHRSEWRSQAWPQNSQATRMDWRQVWDTMRVSYVAWEFYGRGLGGGSSYNRNYYYELYYDQMRTRTPIDAMNAQLQQMCDRARNERVIVFGVSFDAPDAGREQIFDCSFTPSHFYNAALDDIGDVFEAIANQIKSLRLVQ</sequence>
<evidence type="ECO:0000313" key="1">
    <source>
        <dbReference type="EMBL" id="KIQ68356.1"/>
    </source>
</evidence>
<evidence type="ECO:0008006" key="3">
    <source>
        <dbReference type="Google" id="ProtNLM"/>
    </source>
</evidence>
<organism evidence="1 2">
    <name type="scientific">Wenxinia marina DSM 24838</name>
    <dbReference type="NCBI Taxonomy" id="1123501"/>
    <lineage>
        <taxon>Bacteria</taxon>
        <taxon>Pseudomonadati</taxon>
        <taxon>Pseudomonadota</taxon>
        <taxon>Alphaproteobacteria</taxon>
        <taxon>Rhodobacterales</taxon>
        <taxon>Roseobacteraceae</taxon>
        <taxon>Wenxinia</taxon>
    </lineage>
</organism>
<reference evidence="1 2" key="1">
    <citation type="submission" date="2013-01" db="EMBL/GenBank/DDBJ databases">
        <authorList>
            <person name="Fiebig A."/>
            <person name="Goeker M."/>
            <person name="Klenk H.-P.P."/>
        </authorList>
    </citation>
    <scope>NUCLEOTIDE SEQUENCE [LARGE SCALE GENOMIC DNA]</scope>
    <source>
        <strain evidence="1 2">DSM 24838</strain>
    </source>
</reference>
<dbReference type="InterPro" id="IPR036465">
    <property type="entry name" value="vWFA_dom_sf"/>
</dbReference>
<dbReference type="EMBL" id="AONG01000014">
    <property type="protein sequence ID" value="KIQ68356.1"/>
    <property type="molecule type" value="Genomic_DNA"/>
</dbReference>
<dbReference type="AlphaFoldDB" id="A0A0D0PA21"/>
<comment type="caution">
    <text evidence="1">The sequence shown here is derived from an EMBL/GenBank/DDBJ whole genome shotgun (WGS) entry which is preliminary data.</text>
</comment>
<dbReference type="Gene3D" id="3.40.50.410">
    <property type="entry name" value="von Willebrand factor, type A domain"/>
    <property type="match status" value="1"/>
</dbReference>
<dbReference type="Proteomes" id="UP000035100">
    <property type="component" value="Unassembled WGS sequence"/>
</dbReference>
<keyword evidence="2" id="KW-1185">Reference proteome</keyword>
<name>A0A0D0PA21_9RHOB</name>